<feature type="non-terminal residue" evidence="3">
    <location>
        <position position="134"/>
    </location>
</feature>
<reference evidence="3 4" key="1">
    <citation type="submission" date="2020-03" db="EMBL/GenBank/DDBJ databases">
        <title>Dissostichus mawsoni Genome sequencing and assembly.</title>
        <authorList>
            <person name="Park H."/>
        </authorList>
    </citation>
    <scope>NUCLEOTIDE SEQUENCE [LARGE SCALE GENOMIC DNA]</scope>
    <source>
        <strain evidence="3">DM0001</strain>
        <tissue evidence="3">Muscle</tissue>
    </source>
</reference>
<evidence type="ECO:0000313" key="4">
    <source>
        <dbReference type="Proteomes" id="UP000518266"/>
    </source>
</evidence>
<name>A0A7J5XBX4_DISMA</name>
<dbReference type="AlphaFoldDB" id="A0A7J5XBX4"/>
<evidence type="ECO:0000256" key="1">
    <source>
        <dbReference type="SAM" id="MobiDB-lite"/>
    </source>
</evidence>
<dbReference type="Pfam" id="PF13843">
    <property type="entry name" value="DDE_Tnp_1_7"/>
    <property type="match status" value="1"/>
</dbReference>
<protein>
    <recommendedName>
        <fullName evidence="2">PiggyBac transposable element-derived protein domain-containing protein</fullName>
    </recommendedName>
</protein>
<dbReference type="PANTHER" id="PTHR47272">
    <property type="entry name" value="DDE_TNP_1_7 DOMAIN-CONTAINING PROTEIN"/>
    <property type="match status" value="1"/>
</dbReference>
<feature type="region of interest" description="Disordered" evidence="1">
    <location>
        <begin position="96"/>
        <end position="134"/>
    </location>
</feature>
<dbReference type="PANTHER" id="PTHR47272:SF1">
    <property type="entry name" value="PIGGYBAC TRANSPOSABLE ELEMENT-DERIVED PROTEIN 3-LIKE"/>
    <property type="match status" value="1"/>
</dbReference>
<evidence type="ECO:0000313" key="3">
    <source>
        <dbReference type="EMBL" id="KAF3834532.1"/>
    </source>
</evidence>
<feature type="domain" description="PiggyBac transposable element-derived protein" evidence="2">
    <location>
        <begin position="2"/>
        <end position="100"/>
    </location>
</feature>
<dbReference type="InterPro" id="IPR029526">
    <property type="entry name" value="PGBD"/>
</dbReference>
<proteinExistence type="predicted"/>
<evidence type="ECO:0000259" key="2">
    <source>
        <dbReference type="Pfam" id="PF13843"/>
    </source>
</evidence>
<feature type="compositionally biased region" description="Basic and acidic residues" evidence="1">
    <location>
        <begin position="112"/>
        <end position="126"/>
    </location>
</feature>
<dbReference type="Proteomes" id="UP000518266">
    <property type="component" value="Unassembled WGS sequence"/>
</dbReference>
<comment type="caution">
    <text evidence="3">The sequence shown here is derived from an EMBL/GenBank/DDBJ whole genome shotgun (WGS) entry which is preliminary data.</text>
</comment>
<dbReference type="OrthoDB" id="123207at2759"/>
<feature type="compositionally biased region" description="Polar residues" evidence="1">
    <location>
        <begin position="101"/>
        <end position="111"/>
    </location>
</feature>
<organism evidence="3 4">
    <name type="scientific">Dissostichus mawsoni</name>
    <name type="common">Antarctic cod</name>
    <dbReference type="NCBI Taxonomy" id="36200"/>
    <lineage>
        <taxon>Eukaryota</taxon>
        <taxon>Metazoa</taxon>
        <taxon>Chordata</taxon>
        <taxon>Craniata</taxon>
        <taxon>Vertebrata</taxon>
        <taxon>Euteleostomi</taxon>
        <taxon>Actinopterygii</taxon>
        <taxon>Neopterygii</taxon>
        <taxon>Teleostei</taxon>
        <taxon>Neoteleostei</taxon>
        <taxon>Acanthomorphata</taxon>
        <taxon>Eupercaria</taxon>
        <taxon>Perciformes</taxon>
        <taxon>Notothenioidei</taxon>
        <taxon>Nototheniidae</taxon>
        <taxon>Dissostichus</taxon>
    </lineage>
</organism>
<dbReference type="EMBL" id="JAAKFY010000025">
    <property type="protein sequence ID" value="KAF3834532.1"/>
    <property type="molecule type" value="Genomic_DNA"/>
</dbReference>
<keyword evidence="4" id="KW-1185">Reference proteome</keyword>
<accession>A0A7J5XBX4</accession>
<sequence length="134" mass="15182">MICDFDVYQGSVNGIRAKSELGLSGDVVMKLPEGQNYKIYADNYFTCVPLVVKLLDHGIHYPGRCLPNCNLEEEKSLKKKGRGSFDIRVEANHNICEHNSSENTQERTTIFRQREPSSDSDIKEPVECSEETIL</sequence>
<gene>
    <name evidence="3" type="ORF">F7725_027090</name>
</gene>